<dbReference type="GO" id="GO:0005789">
    <property type="term" value="C:endoplasmic reticulum membrane"/>
    <property type="evidence" value="ECO:0007669"/>
    <property type="project" value="TreeGrafter"/>
</dbReference>
<feature type="domain" description="J" evidence="2">
    <location>
        <begin position="1"/>
        <end position="74"/>
    </location>
</feature>
<evidence type="ECO:0000256" key="1">
    <source>
        <dbReference type="ARBA" id="ARBA00023186"/>
    </source>
</evidence>
<dbReference type="GO" id="GO:0030544">
    <property type="term" value="F:Hsp70 protein binding"/>
    <property type="evidence" value="ECO:0007669"/>
    <property type="project" value="InterPro"/>
</dbReference>
<reference evidence="3" key="1">
    <citation type="submission" date="2017-07" db="EMBL/GenBank/DDBJ databases">
        <authorList>
            <person name="Mikheyev A."/>
            <person name="Grau M."/>
        </authorList>
    </citation>
    <scope>NUCLEOTIDE SEQUENCE</scope>
    <source>
        <tissue evidence="3">Venom_gland</tissue>
    </source>
</reference>
<sequence>MEWDPSQVYTTLCVVIHRYRKKALQWHPDKNPDNKENAEQKFKEIAEAYEVLSDSKQMILAFLPSSFSHFDCFGLYPRYWPNKWDYLLTYLVFMLPLYQ</sequence>
<dbReference type="InterPro" id="IPR001623">
    <property type="entry name" value="DnaJ_domain"/>
</dbReference>
<accession>A0A2D4HPG9</accession>
<dbReference type="Gene3D" id="1.10.287.110">
    <property type="entry name" value="DnaJ domain"/>
    <property type="match status" value="1"/>
</dbReference>
<dbReference type="GO" id="GO:0001671">
    <property type="term" value="F:ATPase activator activity"/>
    <property type="evidence" value="ECO:0007669"/>
    <property type="project" value="TreeGrafter"/>
</dbReference>
<dbReference type="CDD" id="cd06257">
    <property type="entry name" value="DnaJ"/>
    <property type="match status" value="1"/>
</dbReference>
<dbReference type="SUPFAM" id="SSF46565">
    <property type="entry name" value="Chaperone J-domain"/>
    <property type="match status" value="1"/>
</dbReference>
<dbReference type="GO" id="GO:0036503">
    <property type="term" value="P:ERAD pathway"/>
    <property type="evidence" value="ECO:0007669"/>
    <property type="project" value="TreeGrafter"/>
</dbReference>
<dbReference type="PANTHER" id="PTHR45168">
    <property type="entry name" value="DNAJ HOMOLOG SUBFAMILY B MEMBER 2"/>
    <property type="match status" value="1"/>
</dbReference>
<dbReference type="GO" id="GO:0051082">
    <property type="term" value="F:unfolded protein binding"/>
    <property type="evidence" value="ECO:0007669"/>
    <property type="project" value="InterPro"/>
</dbReference>
<proteinExistence type="predicted"/>
<evidence type="ECO:0000313" key="3">
    <source>
        <dbReference type="EMBL" id="LAA73852.1"/>
    </source>
</evidence>
<organism evidence="3">
    <name type="scientific">Micrurus lemniscatus lemniscatus</name>
    <dbReference type="NCBI Taxonomy" id="129467"/>
    <lineage>
        <taxon>Eukaryota</taxon>
        <taxon>Metazoa</taxon>
        <taxon>Chordata</taxon>
        <taxon>Craniata</taxon>
        <taxon>Vertebrata</taxon>
        <taxon>Euteleostomi</taxon>
        <taxon>Lepidosauria</taxon>
        <taxon>Squamata</taxon>
        <taxon>Bifurcata</taxon>
        <taxon>Unidentata</taxon>
        <taxon>Episquamata</taxon>
        <taxon>Toxicofera</taxon>
        <taxon>Serpentes</taxon>
        <taxon>Colubroidea</taxon>
        <taxon>Elapidae</taxon>
        <taxon>Elapinae</taxon>
        <taxon>Micrurus</taxon>
    </lineage>
</organism>
<protein>
    <recommendedName>
        <fullName evidence="2">J domain-containing protein</fullName>
    </recommendedName>
</protein>
<dbReference type="GO" id="GO:0032436">
    <property type="term" value="P:positive regulation of proteasomal ubiquitin-dependent protein catabolic process"/>
    <property type="evidence" value="ECO:0007669"/>
    <property type="project" value="TreeGrafter"/>
</dbReference>
<reference evidence="3" key="2">
    <citation type="submission" date="2017-11" db="EMBL/GenBank/DDBJ databases">
        <title>Coralsnake Venomics: Analyses of Venom Gland Transcriptomes and Proteomes of Six Brazilian Taxa.</title>
        <authorList>
            <person name="Aird S.D."/>
            <person name="Jorge da Silva N."/>
            <person name="Qiu L."/>
            <person name="Villar-Briones A."/>
            <person name="Aparecida-Saddi V."/>
            <person name="Campos-Telles M.P."/>
            <person name="Grau M."/>
            <person name="Mikheyev A.S."/>
        </authorList>
    </citation>
    <scope>NUCLEOTIDE SEQUENCE</scope>
    <source>
        <tissue evidence="3">Venom_gland</tissue>
    </source>
</reference>
<dbReference type="AlphaFoldDB" id="A0A2D4HPG9"/>
<dbReference type="Pfam" id="PF00226">
    <property type="entry name" value="DnaJ"/>
    <property type="match status" value="1"/>
</dbReference>
<dbReference type="InterPro" id="IPR043183">
    <property type="entry name" value="DNJB2/6-like"/>
</dbReference>
<name>A0A2D4HPG9_MICLE</name>
<keyword evidence="1" id="KW-0143">Chaperone</keyword>
<dbReference type="GO" id="GO:0042026">
    <property type="term" value="P:protein refolding"/>
    <property type="evidence" value="ECO:0007669"/>
    <property type="project" value="TreeGrafter"/>
</dbReference>
<dbReference type="EMBL" id="IACK01049499">
    <property type="protein sequence ID" value="LAA73852.1"/>
    <property type="molecule type" value="Transcribed_RNA"/>
</dbReference>
<dbReference type="GO" id="GO:0005829">
    <property type="term" value="C:cytosol"/>
    <property type="evidence" value="ECO:0007669"/>
    <property type="project" value="TreeGrafter"/>
</dbReference>
<dbReference type="InterPro" id="IPR036869">
    <property type="entry name" value="J_dom_sf"/>
</dbReference>
<dbReference type="PANTHER" id="PTHR45168:SF1">
    <property type="entry name" value="DNAJ HOMOLOG SUBFAMILY B MEMBER 2"/>
    <property type="match status" value="1"/>
</dbReference>
<dbReference type="PROSITE" id="PS50076">
    <property type="entry name" value="DNAJ_2"/>
    <property type="match status" value="1"/>
</dbReference>
<dbReference type="SMART" id="SM00271">
    <property type="entry name" value="DnaJ"/>
    <property type="match status" value="1"/>
</dbReference>
<dbReference type="PRINTS" id="PR00625">
    <property type="entry name" value="JDOMAIN"/>
</dbReference>
<evidence type="ECO:0000259" key="2">
    <source>
        <dbReference type="PROSITE" id="PS50076"/>
    </source>
</evidence>